<feature type="transmembrane region" description="Helical" evidence="2">
    <location>
        <begin position="58"/>
        <end position="76"/>
    </location>
</feature>
<feature type="transmembrane region" description="Helical" evidence="2">
    <location>
        <begin position="219"/>
        <end position="240"/>
    </location>
</feature>
<feature type="domain" description="YdbS-like PH" evidence="3">
    <location>
        <begin position="104"/>
        <end position="182"/>
    </location>
</feature>
<evidence type="ECO:0000313" key="4">
    <source>
        <dbReference type="EMBL" id="MBR9726428.1"/>
    </source>
</evidence>
<dbReference type="PANTHER" id="PTHR34473:SF2">
    <property type="entry name" value="UPF0699 TRANSMEMBRANE PROTEIN YDBT"/>
    <property type="match status" value="1"/>
</dbReference>
<feature type="region of interest" description="Disordered" evidence="1">
    <location>
        <begin position="1"/>
        <end position="27"/>
    </location>
</feature>
<keyword evidence="2" id="KW-0812">Transmembrane</keyword>
<dbReference type="Pfam" id="PF03703">
    <property type="entry name" value="bPH_2"/>
    <property type="match status" value="2"/>
</dbReference>
<proteinExistence type="predicted"/>
<evidence type="ECO:0000313" key="5">
    <source>
        <dbReference type="Proteomes" id="UP000811844"/>
    </source>
</evidence>
<organism evidence="4 5">
    <name type="scientific">Shewanella intestini</name>
    <dbReference type="NCBI Taxonomy" id="2017544"/>
    <lineage>
        <taxon>Bacteria</taxon>
        <taxon>Pseudomonadati</taxon>
        <taxon>Pseudomonadota</taxon>
        <taxon>Gammaproteobacteria</taxon>
        <taxon>Alteromonadales</taxon>
        <taxon>Shewanellaceae</taxon>
        <taxon>Shewanella</taxon>
    </lineage>
</organism>
<comment type="caution">
    <text evidence="4">The sequence shown here is derived from an EMBL/GenBank/DDBJ whole genome shotgun (WGS) entry which is preliminary data.</text>
</comment>
<name>A0ABS5HXH1_9GAMM</name>
<feature type="domain" description="YdbS-like PH" evidence="3">
    <location>
        <begin position="452"/>
        <end position="527"/>
    </location>
</feature>
<keyword evidence="2" id="KW-1133">Transmembrane helix</keyword>
<protein>
    <submittedName>
        <fullName evidence="4">PH domain-containing protein</fullName>
    </submittedName>
</protein>
<sequence length="540" mass="61417">MNQSPKTCEANDTVNIETPSSTHQQTNKASILAAKTSYSPEWLALSPWSMVSNIGQSLKVILSNGFALIPIFYTGWQKGFSLQWSIAVFALLTLILLLSAFIQWRKFRYRLNAEQLEVKQGLLFTKKHEIPFNKIQNIRFEQPFYYKPLALATLVIETAGSKKDEAKLAAMARDQALVLKAQLLKKPDADNVTISASSSANIISSNSGELVTKRSLKQLIIFGLYQNNFIWFAIFAGPVLGQVQWEEVIAFPPLQQALVWLQLNTQHNIGLQLAIFLGLLFIFYSLISAISILASVLKYHPYQLRIEKHTLQRSGGVISHQQDALKTHRIQIIHFEQPFLATLLGYWTVYFKQVKGQEIEQQTKQHMLIPSVKAVEIPSLLNCLPELKDQQLSLPKQYIGIDIAWFLRRAQLALFPASLLTLIHLFLENPAPILPFAWSATIVVIGLLFLRYRRWGFWLEDDAIWLHSGVLGQQWKRVHYNKVQHVELIQTLGQKHNQLAYINLGTASGTLTLPYISYSAANAIKTQVLEHTNKDHKNWI</sequence>
<dbReference type="InterPro" id="IPR014529">
    <property type="entry name" value="UCP026631"/>
</dbReference>
<dbReference type="RefSeq" id="WP_153661375.1">
    <property type="nucleotide sequence ID" value="NZ_JAAIKR010000001.1"/>
</dbReference>
<evidence type="ECO:0000259" key="3">
    <source>
        <dbReference type="Pfam" id="PF03703"/>
    </source>
</evidence>
<dbReference type="InterPro" id="IPR005182">
    <property type="entry name" value="YdbS-like_PH"/>
</dbReference>
<gene>
    <name evidence="4" type="ORF">G3R48_00260</name>
</gene>
<feature type="transmembrane region" description="Helical" evidence="2">
    <location>
        <begin position="406"/>
        <end position="427"/>
    </location>
</feature>
<feature type="transmembrane region" description="Helical" evidence="2">
    <location>
        <begin position="82"/>
        <end position="102"/>
    </location>
</feature>
<keyword evidence="5" id="KW-1185">Reference proteome</keyword>
<evidence type="ECO:0000256" key="1">
    <source>
        <dbReference type="SAM" id="MobiDB-lite"/>
    </source>
</evidence>
<keyword evidence="2" id="KW-0472">Membrane</keyword>
<dbReference type="Proteomes" id="UP000811844">
    <property type="component" value="Unassembled WGS sequence"/>
</dbReference>
<accession>A0ABS5HXH1</accession>
<dbReference type="PANTHER" id="PTHR34473">
    <property type="entry name" value="UPF0699 TRANSMEMBRANE PROTEIN YDBS"/>
    <property type="match status" value="1"/>
</dbReference>
<evidence type="ECO:0000256" key="2">
    <source>
        <dbReference type="SAM" id="Phobius"/>
    </source>
</evidence>
<feature type="transmembrane region" description="Helical" evidence="2">
    <location>
        <begin position="269"/>
        <end position="297"/>
    </location>
</feature>
<reference evidence="4 5" key="1">
    <citation type="submission" date="2020-02" db="EMBL/GenBank/DDBJ databases">
        <title>Shewanella WXL01 sp. nov., a marine bacterium isolated from green algae in Luhuitou Fringing Reef (Northern South China Sea).</title>
        <authorList>
            <person name="Wang X."/>
        </authorList>
    </citation>
    <scope>NUCLEOTIDE SEQUENCE [LARGE SCALE GENOMIC DNA]</scope>
    <source>
        <strain evidence="4 5">MCCC 1A01895</strain>
    </source>
</reference>
<dbReference type="EMBL" id="JAAIKR010000001">
    <property type="protein sequence ID" value="MBR9726428.1"/>
    <property type="molecule type" value="Genomic_DNA"/>
</dbReference>
<feature type="transmembrane region" description="Helical" evidence="2">
    <location>
        <begin position="433"/>
        <end position="450"/>
    </location>
</feature>
<dbReference type="PIRSF" id="PIRSF026631">
    <property type="entry name" value="UCP026631"/>
    <property type="match status" value="1"/>
</dbReference>